<dbReference type="PANTHER" id="PTHR11808">
    <property type="entry name" value="TRANS-SULFURATION ENZYME FAMILY MEMBER"/>
    <property type="match status" value="1"/>
</dbReference>
<dbReference type="GO" id="GO:0005737">
    <property type="term" value="C:cytoplasm"/>
    <property type="evidence" value="ECO:0007669"/>
    <property type="project" value="TreeGrafter"/>
</dbReference>
<dbReference type="InterPro" id="IPR015424">
    <property type="entry name" value="PyrdxlP-dep_Trfase"/>
</dbReference>
<protein>
    <recommendedName>
        <fullName evidence="5">cystathionine gamma-lyase</fullName>
        <ecNumber evidence="5">4.4.1.1</ecNumber>
    </recommendedName>
    <alternativeName>
        <fullName evidence="11">Gamma-cystathionase</fullName>
    </alternativeName>
</protein>
<dbReference type="GO" id="GO:0030170">
    <property type="term" value="F:pyridoxal phosphate binding"/>
    <property type="evidence" value="ECO:0007669"/>
    <property type="project" value="InterPro"/>
</dbReference>
<evidence type="ECO:0000256" key="6">
    <source>
        <dbReference type="ARBA" id="ARBA00022692"/>
    </source>
</evidence>
<dbReference type="SUPFAM" id="SSF53383">
    <property type="entry name" value="PLP-dependent transferases"/>
    <property type="match status" value="1"/>
</dbReference>
<keyword evidence="8 13" id="KW-1133">Transmembrane helix</keyword>
<evidence type="ECO:0000256" key="7">
    <source>
        <dbReference type="ARBA" id="ARBA00022898"/>
    </source>
</evidence>
<evidence type="ECO:0000256" key="11">
    <source>
        <dbReference type="ARBA" id="ARBA00029853"/>
    </source>
</evidence>
<evidence type="ECO:0000256" key="2">
    <source>
        <dbReference type="ARBA" id="ARBA00004141"/>
    </source>
</evidence>
<evidence type="ECO:0000256" key="12">
    <source>
        <dbReference type="SAM" id="MobiDB-lite"/>
    </source>
</evidence>
<dbReference type="Gene3D" id="3.40.640.10">
    <property type="entry name" value="Type I PLP-dependent aspartate aminotransferase-like (Major domain)"/>
    <property type="match status" value="1"/>
</dbReference>
<reference evidence="14" key="1">
    <citation type="journal article" date="2020" name="J Insects Food Feed">
        <title>The yellow mealworm (Tenebrio molitor) genome: a resource for the emerging insects as food and feed industry.</title>
        <authorList>
            <person name="Eriksson T."/>
            <person name="Andere A."/>
            <person name="Kelstrup H."/>
            <person name="Emery V."/>
            <person name="Picard C."/>
        </authorList>
    </citation>
    <scope>NUCLEOTIDE SEQUENCE</scope>
    <source>
        <strain evidence="14">Stoneville</strain>
        <tissue evidence="14">Whole head</tissue>
    </source>
</reference>
<organism evidence="14 15">
    <name type="scientific">Tenebrio molitor</name>
    <name type="common">Yellow mealworm beetle</name>
    <dbReference type="NCBI Taxonomy" id="7067"/>
    <lineage>
        <taxon>Eukaryota</taxon>
        <taxon>Metazoa</taxon>
        <taxon>Ecdysozoa</taxon>
        <taxon>Arthropoda</taxon>
        <taxon>Hexapoda</taxon>
        <taxon>Insecta</taxon>
        <taxon>Pterygota</taxon>
        <taxon>Neoptera</taxon>
        <taxon>Endopterygota</taxon>
        <taxon>Coleoptera</taxon>
        <taxon>Polyphaga</taxon>
        <taxon>Cucujiformia</taxon>
        <taxon>Tenebrionidae</taxon>
        <taxon>Tenebrio</taxon>
    </lineage>
</organism>
<gene>
    <name evidence="14" type="ORF">GEV33_011479</name>
</gene>
<comment type="caution">
    <text evidence="14">The sequence shown here is derived from an EMBL/GenBank/DDBJ whole genome shotgun (WGS) entry which is preliminary data.</text>
</comment>
<evidence type="ECO:0000256" key="3">
    <source>
        <dbReference type="ARBA" id="ARBA00005038"/>
    </source>
</evidence>
<dbReference type="InterPro" id="IPR018499">
    <property type="entry name" value="Tetraspanin/Peripherin"/>
</dbReference>
<comment type="subcellular location">
    <subcellularLocation>
        <location evidence="2">Membrane</location>
        <topology evidence="2">Multi-pass membrane protein</topology>
    </subcellularLocation>
</comment>
<dbReference type="GO" id="GO:0019346">
    <property type="term" value="P:transsulfuration"/>
    <property type="evidence" value="ECO:0007669"/>
    <property type="project" value="InterPro"/>
</dbReference>
<keyword evidence="6 13" id="KW-0812">Transmembrane</keyword>
<reference evidence="14" key="2">
    <citation type="submission" date="2021-08" db="EMBL/GenBank/DDBJ databases">
        <authorList>
            <person name="Eriksson T."/>
        </authorList>
    </citation>
    <scope>NUCLEOTIDE SEQUENCE</scope>
    <source>
        <strain evidence="14">Stoneville</strain>
        <tissue evidence="14">Whole head</tissue>
    </source>
</reference>
<dbReference type="InterPro" id="IPR008952">
    <property type="entry name" value="Tetraspanin_EC2_sf"/>
</dbReference>
<sequence>MLTKIFILHRKLYIVYSRRRISKGRGGYQTYGWATLNLTTLMDNRRRVRNNREDDDGPKTTPVHFFHNDSLNSLQDDCRKSSSESGWGAGGRARNSDGRSWSWPVMEVGSGSDPGEEVLVLVASRHCPVTTSIDITTRQINTMADQNEYLPQPQGFATTAIHAFQDPEQWDSMAVVTPMVASTTFKHYDPENFKKYEYSRCGNPNRDVLENCLATLDNGKYGVCWSSGLGAATAVLNMFTVGDHIICGDDIYGSTNMLFRQVCSQFGLELTFAEANNIESAIKTNTKLIWVESLTNPTMKVFDIKSIAEIAHKNKILLAVDSTFVTPYFQRPLNFGADLVVHSISKYINGHTDVIMGVTITNNEGIYKKLKFLQTALRMKQHMKNSLEVGQFLEKHPKVEKVLHPGLPSHPQHELFKKQSSGCSGMLSFYLKGGLAESKKFFDSLETFTLAGSLGGYESLVELPSLMSHDCIPEDQRRVLKITDNLVRMSTSGRDALETAREYNPNVGVGGNNRKKENSEWFKRNDSIFSCSIIMYKNEGLCPRRNEKKKENSRKSMLGNFLGPTVDDEIRAWNLTPHSGVWFFTNLPSGIRKSALRRLGLDILDSSSSLTLFGPSTSHTLFSPFNHSPFQPLSQSRTDLTSLTKDQRQKAHPRTLSVFPVFYSFAPLNSDDLQTLLSFLLLDGFTNKTAQTPETMEDLQRKGKCCGIYGPGEVRVLVEGNFTTFRDEFCNNNYADGCAAVISGEVIEDFLYLGYIYAVSAIVMVALGTLGILKIEPEDFVAETGTLIRELFDAKDKEPMYTLQAQYGCCGVNGSNDYTLTVDGYPGSCCANGNYPCFHPVEEGCASVFSGVIKQYVEIVSFVAIGVAGVEVISIIFAFLVSKTLLNLSFITI</sequence>
<evidence type="ECO:0000256" key="10">
    <source>
        <dbReference type="ARBA" id="ARBA00023192"/>
    </source>
</evidence>
<dbReference type="GO" id="GO:0004123">
    <property type="term" value="F:cystathionine gamma-lyase activity"/>
    <property type="evidence" value="ECO:0007669"/>
    <property type="project" value="TreeGrafter"/>
</dbReference>
<dbReference type="InterPro" id="IPR000277">
    <property type="entry name" value="Cys/Met-Metab_PyrdxlP-dep_enz"/>
</dbReference>
<dbReference type="GO" id="GO:0019343">
    <property type="term" value="P:cysteine biosynthetic process via cystathionine"/>
    <property type="evidence" value="ECO:0007669"/>
    <property type="project" value="TreeGrafter"/>
</dbReference>
<evidence type="ECO:0000256" key="4">
    <source>
        <dbReference type="ARBA" id="ARBA00009077"/>
    </source>
</evidence>
<dbReference type="SUPFAM" id="SSF48652">
    <property type="entry name" value="Tetraspanin"/>
    <property type="match status" value="1"/>
</dbReference>
<dbReference type="PANTHER" id="PTHR11808:SF15">
    <property type="entry name" value="CYSTATHIONINE GAMMA-LYASE"/>
    <property type="match status" value="1"/>
</dbReference>
<keyword evidence="7" id="KW-0663">Pyridoxal phosphate</keyword>
<evidence type="ECO:0000313" key="15">
    <source>
        <dbReference type="Proteomes" id="UP000719412"/>
    </source>
</evidence>
<dbReference type="Gene3D" id="3.90.1150.10">
    <property type="entry name" value="Aspartate Aminotransferase, domain 1"/>
    <property type="match status" value="1"/>
</dbReference>
<accession>A0A8J6LFV0</accession>
<dbReference type="Gene3D" id="1.10.1450.10">
    <property type="entry name" value="Tetraspanin"/>
    <property type="match status" value="1"/>
</dbReference>
<comment type="cofactor">
    <cofactor evidence="1">
        <name>pyridoxal 5'-phosphate</name>
        <dbReference type="ChEBI" id="CHEBI:597326"/>
    </cofactor>
</comment>
<dbReference type="InterPro" id="IPR015421">
    <property type="entry name" value="PyrdxlP-dep_Trfase_major"/>
</dbReference>
<evidence type="ECO:0000256" key="9">
    <source>
        <dbReference type="ARBA" id="ARBA00023136"/>
    </source>
</evidence>
<dbReference type="Proteomes" id="UP000719412">
    <property type="component" value="Unassembled WGS sequence"/>
</dbReference>
<keyword evidence="10" id="KW-0198">Cysteine biosynthesis</keyword>
<keyword evidence="10" id="KW-0028">Amino-acid biosynthesis</keyword>
<evidence type="ECO:0000313" key="14">
    <source>
        <dbReference type="EMBL" id="KAH0811311.1"/>
    </source>
</evidence>
<dbReference type="EC" id="4.4.1.1" evidence="5"/>
<feature type="region of interest" description="Disordered" evidence="12">
    <location>
        <begin position="76"/>
        <end position="101"/>
    </location>
</feature>
<dbReference type="CDD" id="cd00614">
    <property type="entry name" value="CGS_like"/>
    <property type="match status" value="1"/>
</dbReference>
<keyword evidence="15" id="KW-1185">Reference proteome</keyword>
<dbReference type="InterPro" id="IPR015422">
    <property type="entry name" value="PyrdxlP-dep_Trfase_small"/>
</dbReference>
<name>A0A8J6LFV0_TENMO</name>
<evidence type="ECO:0000256" key="13">
    <source>
        <dbReference type="SAM" id="Phobius"/>
    </source>
</evidence>
<proteinExistence type="inferred from homology"/>
<dbReference type="EMBL" id="JABDTM020026895">
    <property type="protein sequence ID" value="KAH0811311.1"/>
    <property type="molecule type" value="Genomic_DNA"/>
</dbReference>
<dbReference type="Pfam" id="PF01053">
    <property type="entry name" value="Cys_Met_Meta_PP"/>
    <property type="match status" value="1"/>
</dbReference>
<keyword evidence="9 13" id="KW-0472">Membrane</keyword>
<dbReference type="Pfam" id="PF00335">
    <property type="entry name" value="Tetraspanin"/>
    <property type="match status" value="1"/>
</dbReference>
<evidence type="ECO:0000256" key="5">
    <source>
        <dbReference type="ARBA" id="ARBA00012085"/>
    </source>
</evidence>
<dbReference type="GO" id="GO:0016020">
    <property type="term" value="C:membrane"/>
    <property type="evidence" value="ECO:0007669"/>
    <property type="project" value="UniProtKB-SubCell"/>
</dbReference>
<comment type="similarity">
    <text evidence="4">Belongs to the trans-sulfuration enzymes family.</text>
</comment>
<feature type="transmembrane region" description="Helical" evidence="13">
    <location>
        <begin position="750"/>
        <end position="773"/>
    </location>
</feature>
<comment type="pathway">
    <text evidence="3">Amino-acid biosynthesis; L-cysteine biosynthesis; L-cysteine from L-homocysteine and L-serine: step 2/2.</text>
</comment>
<dbReference type="FunFam" id="3.40.640.10:FF:000046">
    <property type="entry name" value="Cystathionine gamma-lyase"/>
    <property type="match status" value="1"/>
</dbReference>
<feature type="transmembrane region" description="Helical" evidence="13">
    <location>
        <begin position="859"/>
        <end position="881"/>
    </location>
</feature>
<dbReference type="CDD" id="cd03127">
    <property type="entry name" value="tetraspanin_LEL"/>
    <property type="match status" value="1"/>
</dbReference>
<evidence type="ECO:0000256" key="8">
    <source>
        <dbReference type="ARBA" id="ARBA00022989"/>
    </source>
</evidence>
<dbReference type="UniPathway" id="UPA00136">
    <property type="reaction ID" value="UER00202"/>
</dbReference>
<dbReference type="AlphaFoldDB" id="A0A8J6LFV0"/>
<evidence type="ECO:0000256" key="1">
    <source>
        <dbReference type="ARBA" id="ARBA00001933"/>
    </source>
</evidence>